<evidence type="ECO:0000313" key="2">
    <source>
        <dbReference type="EMBL" id="SNR87038.1"/>
    </source>
</evidence>
<feature type="transmembrane region" description="Helical" evidence="1">
    <location>
        <begin position="37"/>
        <end position="55"/>
    </location>
</feature>
<reference evidence="2 3" key="1">
    <citation type="submission" date="2017-06" db="EMBL/GenBank/DDBJ databases">
        <authorList>
            <person name="Kim H.J."/>
            <person name="Triplett B.A."/>
        </authorList>
    </citation>
    <scope>NUCLEOTIDE SEQUENCE [LARGE SCALE GENOMIC DNA]</scope>
    <source>
        <strain evidence="2 3">DSM 13116</strain>
    </source>
</reference>
<gene>
    <name evidence="2" type="ORF">SAMN04488503_1622</name>
</gene>
<organism evidence="2 3">
    <name type="scientific">Humidesulfovibrio mexicanus</name>
    <dbReference type="NCBI Taxonomy" id="147047"/>
    <lineage>
        <taxon>Bacteria</taxon>
        <taxon>Pseudomonadati</taxon>
        <taxon>Thermodesulfobacteriota</taxon>
        <taxon>Desulfovibrionia</taxon>
        <taxon>Desulfovibrionales</taxon>
        <taxon>Desulfovibrionaceae</taxon>
        <taxon>Humidesulfovibrio</taxon>
    </lineage>
</organism>
<accession>A0A238ZVW4</accession>
<keyword evidence="1" id="KW-1133">Transmembrane helix</keyword>
<proteinExistence type="predicted"/>
<name>A0A238ZVW4_9BACT</name>
<protein>
    <submittedName>
        <fullName evidence="2">Uncharacterized protein</fullName>
    </submittedName>
</protein>
<dbReference type="EMBL" id="FZOC01000003">
    <property type="protein sequence ID" value="SNR87038.1"/>
    <property type="molecule type" value="Genomic_DNA"/>
</dbReference>
<keyword evidence="1" id="KW-0812">Transmembrane</keyword>
<evidence type="ECO:0000256" key="1">
    <source>
        <dbReference type="SAM" id="Phobius"/>
    </source>
</evidence>
<dbReference type="RefSeq" id="WP_089273565.1">
    <property type="nucleotide sequence ID" value="NZ_FZOC01000003.1"/>
</dbReference>
<keyword evidence="3" id="KW-1185">Reference proteome</keyword>
<dbReference type="Proteomes" id="UP000198324">
    <property type="component" value="Unassembled WGS sequence"/>
</dbReference>
<feature type="transmembrane region" description="Helical" evidence="1">
    <location>
        <begin position="6"/>
        <end position="25"/>
    </location>
</feature>
<keyword evidence="1" id="KW-0472">Membrane</keyword>
<sequence length="297" mass="30936">MGSSFLPWAGLAVLAALAGLGVAWWGRTRFVRGRRALLAVAAFLLVGAAGGYLAHGPLAERIAASRRAEASARAADVFRTDGLLRALAQADPERADALRARLVQALAAATDNEAAQVEQRLRAEALGEALAASFARLPNASDEAAARLAQALLDCLTTLRETDALLCQGLLHPASATGGPLTRNALERLPGGARKTLESALALVLASSSLRPRAAPLPEKTDAALADMFAENLSEFQAAYGSPREVAALFEALAEPEHAGTIAPDTLCAFAQDLLRALLRMPPAERGPGMRRLLGAG</sequence>
<evidence type="ECO:0000313" key="3">
    <source>
        <dbReference type="Proteomes" id="UP000198324"/>
    </source>
</evidence>
<dbReference type="AlphaFoldDB" id="A0A238ZVW4"/>